<name>A0A4R0N7B8_9SPHI</name>
<reference evidence="1 2" key="1">
    <citation type="submission" date="2019-02" db="EMBL/GenBank/DDBJ databases">
        <title>Pedobacter sp. RP-1-13 sp. nov., isolated from Arctic soil.</title>
        <authorList>
            <person name="Dahal R.H."/>
        </authorList>
    </citation>
    <scope>NUCLEOTIDE SEQUENCE [LARGE SCALE GENOMIC DNA]</scope>
    <source>
        <strain evidence="1 2">RP-1-13</strain>
    </source>
</reference>
<organism evidence="1 2">
    <name type="scientific">Pedobacter frigiditerrae</name>
    <dbReference type="NCBI Taxonomy" id="2530452"/>
    <lineage>
        <taxon>Bacteria</taxon>
        <taxon>Pseudomonadati</taxon>
        <taxon>Bacteroidota</taxon>
        <taxon>Sphingobacteriia</taxon>
        <taxon>Sphingobacteriales</taxon>
        <taxon>Sphingobacteriaceae</taxon>
        <taxon>Pedobacter</taxon>
    </lineage>
</organism>
<keyword evidence="2" id="KW-1185">Reference proteome</keyword>
<sequence length="159" mass="17837">MNQLTQLQLTSNILAIAQSQLGVHEATGNNDGIQVEKYLRYTGNKKGEPWCASFVSWVYGQAGYVQPKTAWSPGLFPLARQTLKPQPADVFGIYFAALGRIAHCGLVEKKQGNWLYTIEGNTNVVGSREGDGVYRKLRHLRTIKVYADWLNEPRKEGLR</sequence>
<dbReference type="AlphaFoldDB" id="A0A4R0N7B8"/>
<accession>A0A4R0N7B8</accession>
<gene>
    <name evidence="1" type="ORF">EZ428_05310</name>
</gene>
<evidence type="ECO:0000313" key="1">
    <source>
        <dbReference type="EMBL" id="TCC94602.1"/>
    </source>
</evidence>
<dbReference type="Proteomes" id="UP000292884">
    <property type="component" value="Unassembled WGS sequence"/>
</dbReference>
<proteinExistence type="predicted"/>
<dbReference type="OrthoDB" id="9813532at2"/>
<protein>
    <submittedName>
        <fullName evidence="1">Peptidoglycan-binding protein</fullName>
    </submittedName>
</protein>
<dbReference type="EMBL" id="SJSK01000001">
    <property type="protein sequence ID" value="TCC94602.1"/>
    <property type="molecule type" value="Genomic_DNA"/>
</dbReference>
<comment type="caution">
    <text evidence="1">The sequence shown here is derived from an EMBL/GenBank/DDBJ whole genome shotgun (WGS) entry which is preliminary data.</text>
</comment>
<evidence type="ECO:0000313" key="2">
    <source>
        <dbReference type="Proteomes" id="UP000292884"/>
    </source>
</evidence>